<dbReference type="PANTHER" id="PTHR32134">
    <property type="entry name" value="FNIP REPEAT-CONTAINING PROTEIN"/>
    <property type="match status" value="1"/>
</dbReference>
<dbReference type="PANTHER" id="PTHR32134:SF92">
    <property type="entry name" value="FNIP REPEAT-CONTAINING PROTEIN"/>
    <property type="match status" value="1"/>
</dbReference>
<dbReference type="AlphaFoldDB" id="A0A8J4V408"/>
<evidence type="ECO:0000313" key="2">
    <source>
        <dbReference type="EMBL" id="KAF2070319.1"/>
    </source>
</evidence>
<evidence type="ECO:0000256" key="1">
    <source>
        <dbReference type="ARBA" id="ARBA00022737"/>
    </source>
</evidence>
<dbReference type="EMBL" id="AJWJ01000508">
    <property type="protein sequence ID" value="KAF2070319.1"/>
    <property type="molecule type" value="Genomic_DNA"/>
</dbReference>
<evidence type="ECO:0000313" key="3">
    <source>
        <dbReference type="Proteomes" id="UP000695562"/>
    </source>
</evidence>
<feature type="non-terminal residue" evidence="2">
    <location>
        <position position="360"/>
    </location>
</feature>
<dbReference type="Pfam" id="PF05725">
    <property type="entry name" value="FNIP"/>
    <property type="match status" value="2"/>
</dbReference>
<reference evidence="2" key="1">
    <citation type="submission" date="2020-01" db="EMBL/GenBank/DDBJ databases">
        <title>Development of genomics and gene disruption for Polysphondylium violaceum indicates a role for the polyketide synthase stlB in stalk morphogenesis.</title>
        <authorList>
            <person name="Narita B."/>
            <person name="Kawabe Y."/>
            <person name="Kin K."/>
            <person name="Saito T."/>
            <person name="Gibbs R."/>
            <person name="Kuspa A."/>
            <person name="Muzny D."/>
            <person name="Queller D."/>
            <person name="Richards S."/>
            <person name="Strassman J."/>
            <person name="Sucgang R."/>
            <person name="Worley K."/>
            <person name="Schaap P."/>
        </authorList>
    </citation>
    <scope>NUCLEOTIDE SEQUENCE</scope>
    <source>
        <strain evidence="2">QSvi11</strain>
    </source>
</reference>
<sequence>MFSSKEKLEYNISIRFQGGARDYLDIKQCNREVINVIDIQSDTLYFDLNEIHDGVHTLMVDTENDYTSVTGELPLSINYLHLSNSFDYRPPIVEQIVSNLPGNVQELVLDMNRDTITGPCIIPESVTILGSNDSFYYQNLKWFEVSPNKVYMGCQLLIDSVESFEWLLANKWICSVEFARNVLNMLVGRQQLPSHVIKVGLDFDIVQDTSFLPHKLESLACRYGTPFSHFAHLKVLKIINDYPIKLEKGVLPPTLQKLRLYYEHALEADILPPHLTTLYLYDYNHPLCANLLPSSITRLSLLAFNQPLFTNVLPSSLTRLNLTAFNQPLNAFVLPSKLKTLYMLKFNQPTLLQNSLPVSL</sequence>
<comment type="caution">
    <text evidence="2">The sequence shown here is derived from an EMBL/GenBank/DDBJ whole genome shotgun (WGS) entry which is preliminary data.</text>
</comment>
<dbReference type="InterPro" id="IPR008615">
    <property type="entry name" value="FNIP"/>
</dbReference>
<keyword evidence="1" id="KW-0677">Repeat</keyword>
<organism evidence="2 3">
    <name type="scientific">Polysphondylium violaceum</name>
    <dbReference type="NCBI Taxonomy" id="133409"/>
    <lineage>
        <taxon>Eukaryota</taxon>
        <taxon>Amoebozoa</taxon>
        <taxon>Evosea</taxon>
        <taxon>Eumycetozoa</taxon>
        <taxon>Dictyostelia</taxon>
        <taxon>Dictyosteliales</taxon>
        <taxon>Dictyosteliaceae</taxon>
        <taxon>Polysphondylium</taxon>
    </lineage>
</organism>
<dbReference type="InterPro" id="IPR051251">
    <property type="entry name" value="STK_FNIP-Repeat"/>
</dbReference>
<gene>
    <name evidence="2" type="ORF">CYY_008356</name>
</gene>
<name>A0A8J4V408_9MYCE</name>
<proteinExistence type="predicted"/>
<dbReference type="Proteomes" id="UP000695562">
    <property type="component" value="Unassembled WGS sequence"/>
</dbReference>
<keyword evidence="3" id="KW-1185">Reference proteome</keyword>
<accession>A0A8J4V408</accession>
<protein>
    <submittedName>
        <fullName evidence="2">Uncharacterized protein</fullName>
    </submittedName>
</protein>